<evidence type="ECO:0008006" key="3">
    <source>
        <dbReference type="Google" id="ProtNLM"/>
    </source>
</evidence>
<accession>A0A842HHJ7</accession>
<proteinExistence type="predicted"/>
<dbReference type="EMBL" id="JACHVB010000054">
    <property type="protein sequence ID" value="MBC2595882.1"/>
    <property type="molecule type" value="Genomic_DNA"/>
</dbReference>
<sequence length="1352" mass="149041">MANMNMKTIFINSIILFGVSMLLPSSLFCVEIGTLIIYEQDFDTTGVWYANESVSSPENSLNGWWSNDLMQTEPFVERGARISNAFASARGNTLNLYSVNGSTQANGQAGYNFPKTVTQGSFEFFVRAPYYSTVYVYFGQRGASAADNFYLTITGTTVMLHANTPANDRISVQPWGGDDHSSTDFYRFTISFDEANNSVNVYLDSTLIISMENGIVLAGTLTGTTEGMKSGKFQIGQVVFSGPKGGGYSSIHIDDIVLAEPTLIFVESGNYKAVDLSHSVVKAGSALDLSGLIDAPAGKHGRLTVNEQGKLAFENDPTPFRFFGYNKVPEEIWRDVSDQQFEQNAINYAKAARAQGYNMVRLHGIDQWLMRSATADLEFNPQTLDRFDRIVAELKEQGIYVHYVVMSYLYYDVLNSANYWSRMAARNMHRLMFAIGRSDERERFSEGASRLLNHVNPYTGLAWKDDPAVAIVECFNEMYLGITEINNVAIDYPDEYLLFVNKWSEWLKERYEGELESELPEWMYGIDLDNPPVPGVGGAHDAAKDDFGRFLYDCVVESNAWGQNTLLQIGYDGIVTNTHNNLYGAAATWSSLSVADVHNYFEHPYGPSDRRSVGQRSSINLPWLFPSIAASRLYGRPFTVSEYNYPFWNQYQYEMPLTFGAYAAFQGFDGLEIYGDAVYLDLGNQQLGSFNVGVSPIQRSGEFLTAMFYSRGDVAPANNRVALIIPEEFLFSDGNALQSVSSTQNRLSLMTGFSLIFPSFGPGNSPNGWWSNDLKQEDPYIERGARISEAFAQTRGNTLNLYSQSGSTVANQQAAYHFSQNVTQGSFEFTIRKPNYNSAYAYFGQSATPVFENFYLTITGSSVLLYANSPGNDRIRAEPWGGGNHSSTDFYTFRIEFDDVNKSVSVYLDGTPIISMANGTVSAGTLMGSIAGMNSGVFQIGRVGFNGPWGGGYSSIHIDDIVLTSESITLYEQNFDTTGTWYVNESVSSPTVKFSEGMHPDLNLLPSGVTEYVSTGWSTEIDPDSAIDSSDLAQTVNELRSKGILTEDNLTDLDAGIYQSDTGEITLYRDAFEATVITPKTEAVAMLAGNNRQLGALTINSTDANGLFGLTAVDNIPLVESGRLVLVVATEVVNTGMELTSDRVTSINLGTAPVLMKTVNFSISLSNQAADQLRCFALRIDGERLQELPLTVGDGHVTLEVDTAALADGPTPFFELTTQSNNLYSEWIEGFMDLTSDQQLPLANPSLDGISNAVKFVLGMDPTVNARADLPVPVIVNRPEANYCVYDIYLNPDALAEPGLDITVEYSASLSPVSWLPVSENYLDTPEPNLLRVRMPVQTDESIFLRLKLNGI</sequence>
<evidence type="ECO:0000313" key="2">
    <source>
        <dbReference type="Proteomes" id="UP000546464"/>
    </source>
</evidence>
<dbReference type="SUPFAM" id="SSF51445">
    <property type="entry name" value="(Trans)glycosidases"/>
    <property type="match status" value="1"/>
</dbReference>
<gene>
    <name evidence="1" type="ORF">H5P28_16580</name>
</gene>
<reference evidence="1 2" key="1">
    <citation type="submission" date="2020-07" db="EMBL/GenBank/DDBJ databases">
        <authorList>
            <person name="Feng X."/>
        </authorList>
    </citation>
    <scope>NUCLEOTIDE SEQUENCE [LARGE SCALE GENOMIC DNA]</scope>
    <source>
        <strain evidence="1 2">JCM31066</strain>
    </source>
</reference>
<keyword evidence="2" id="KW-1185">Reference proteome</keyword>
<dbReference type="Proteomes" id="UP000546464">
    <property type="component" value="Unassembled WGS sequence"/>
</dbReference>
<protein>
    <recommendedName>
        <fullName evidence="3">Glycoside hydrolase family 5 domain-containing protein</fullName>
    </recommendedName>
</protein>
<dbReference type="InterPro" id="IPR017853">
    <property type="entry name" value="GH"/>
</dbReference>
<organism evidence="1 2">
    <name type="scientific">Ruficoccus amylovorans</name>
    <dbReference type="NCBI Taxonomy" id="1804625"/>
    <lineage>
        <taxon>Bacteria</taxon>
        <taxon>Pseudomonadati</taxon>
        <taxon>Verrucomicrobiota</taxon>
        <taxon>Opitutia</taxon>
        <taxon>Puniceicoccales</taxon>
        <taxon>Cerasicoccaceae</taxon>
        <taxon>Ruficoccus</taxon>
    </lineage>
</organism>
<evidence type="ECO:0000313" key="1">
    <source>
        <dbReference type="EMBL" id="MBC2595882.1"/>
    </source>
</evidence>
<comment type="caution">
    <text evidence="1">The sequence shown here is derived from an EMBL/GenBank/DDBJ whole genome shotgun (WGS) entry which is preliminary data.</text>
</comment>
<dbReference type="RefSeq" id="WP_185676816.1">
    <property type="nucleotide sequence ID" value="NZ_JACHVB010000054.1"/>
</dbReference>
<dbReference type="Gene3D" id="3.20.20.80">
    <property type="entry name" value="Glycosidases"/>
    <property type="match status" value="1"/>
</dbReference>
<name>A0A842HHJ7_9BACT</name>